<accession>A0A943I3S0</accession>
<dbReference type="AlphaFoldDB" id="A0A943I3S0"/>
<keyword evidence="1" id="KW-0472">Membrane</keyword>
<dbReference type="InterPro" id="IPR009936">
    <property type="entry name" value="DUF1468"/>
</dbReference>
<evidence type="ECO:0000256" key="1">
    <source>
        <dbReference type="SAM" id="Phobius"/>
    </source>
</evidence>
<sequence length="167" mass="19145">MMKKYANQEVITPVIILLFLFYYLSETLKLSSPIVNNVPQESFFPYMILVVGFGAAISLLISGIRKSSKYDTEKPEVEGNSEEKAQETKKKNVKPVLAILATAIFVFIFSEFGFWCASPLYVFVMQILYDDKPQHLLKKILLSLIICGIVYSLYTYGFDVNFPDIWR</sequence>
<protein>
    <submittedName>
        <fullName evidence="3">Tripartite tricarboxylate transporter TctB family protein</fullName>
    </submittedName>
</protein>
<feature type="transmembrane region" description="Helical" evidence="1">
    <location>
        <begin position="96"/>
        <end position="120"/>
    </location>
</feature>
<keyword evidence="1" id="KW-0812">Transmembrane</keyword>
<reference evidence="3" key="1">
    <citation type="submission" date="2021-02" db="EMBL/GenBank/DDBJ databases">
        <title>Infant gut strain persistence is associated with maternal origin, phylogeny, and functional potential including surface adhesion and iron acquisition.</title>
        <authorList>
            <person name="Lou Y.C."/>
        </authorList>
    </citation>
    <scope>NUCLEOTIDE SEQUENCE</scope>
    <source>
        <strain evidence="3">L3_106_000M1_dasL3_106_000M1_concoct_15</strain>
    </source>
</reference>
<evidence type="ECO:0000313" key="3">
    <source>
        <dbReference type="EMBL" id="MBS5518751.1"/>
    </source>
</evidence>
<feature type="transmembrane region" description="Helical" evidence="1">
    <location>
        <begin position="140"/>
        <end position="158"/>
    </location>
</feature>
<feature type="transmembrane region" description="Helical" evidence="1">
    <location>
        <begin position="44"/>
        <end position="64"/>
    </location>
</feature>
<evidence type="ECO:0000313" key="4">
    <source>
        <dbReference type="Proteomes" id="UP000754226"/>
    </source>
</evidence>
<keyword evidence="1" id="KW-1133">Transmembrane helix</keyword>
<dbReference type="EMBL" id="JAGZCZ010000001">
    <property type="protein sequence ID" value="MBS5518751.1"/>
    <property type="molecule type" value="Genomic_DNA"/>
</dbReference>
<feature type="transmembrane region" description="Helical" evidence="1">
    <location>
        <begin position="7"/>
        <end position="24"/>
    </location>
</feature>
<dbReference type="Pfam" id="PF07331">
    <property type="entry name" value="TctB"/>
    <property type="match status" value="1"/>
</dbReference>
<dbReference type="Proteomes" id="UP000754226">
    <property type="component" value="Unassembled WGS sequence"/>
</dbReference>
<name>A0A943I3S0_9FIRM</name>
<gene>
    <name evidence="3" type="ORF">KHX13_00115</name>
</gene>
<evidence type="ECO:0000259" key="2">
    <source>
        <dbReference type="Pfam" id="PF07331"/>
    </source>
</evidence>
<organism evidence="3 4">
    <name type="scientific">Acidaminococcus intestini</name>
    <dbReference type="NCBI Taxonomy" id="187327"/>
    <lineage>
        <taxon>Bacteria</taxon>
        <taxon>Bacillati</taxon>
        <taxon>Bacillota</taxon>
        <taxon>Negativicutes</taxon>
        <taxon>Acidaminococcales</taxon>
        <taxon>Acidaminococcaceae</taxon>
        <taxon>Acidaminococcus</taxon>
    </lineage>
</organism>
<comment type="caution">
    <text evidence="3">The sequence shown here is derived from an EMBL/GenBank/DDBJ whole genome shotgun (WGS) entry which is preliminary data.</text>
</comment>
<feature type="domain" description="DUF1468" evidence="2">
    <location>
        <begin position="14"/>
        <end position="163"/>
    </location>
</feature>
<proteinExistence type="predicted"/>